<comment type="caution">
    <text evidence="2">The sequence shown here is derived from an EMBL/GenBank/DDBJ whole genome shotgun (WGS) entry which is preliminary data.</text>
</comment>
<organism evidence="2 3">
    <name type="scientific">Characodon lateralis</name>
    <dbReference type="NCBI Taxonomy" id="208331"/>
    <lineage>
        <taxon>Eukaryota</taxon>
        <taxon>Metazoa</taxon>
        <taxon>Chordata</taxon>
        <taxon>Craniata</taxon>
        <taxon>Vertebrata</taxon>
        <taxon>Euteleostomi</taxon>
        <taxon>Actinopterygii</taxon>
        <taxon>Neopterygii</taxon>
        <taxon>Teleostei</taxon>
        <taxon>Neoteleostei</taxon>
        <taxon>Acanthomorphata</taxon>
        <taxon>Ovalentaria</taxon>
        <taxon>Atherinomorphae</taxon>
        <taxon>Cyprinodontiformes</taxon>
        <taxon>Goodeidae</taxon>
        <taxon>Characodon</taxon>
    </lineage>
</organism>
<evidence type="ECO:0000256" key="1">
    <source>
        <dbReference type="SAM" id="SignalP"/>
    </source>
</evidence>
<evidence type="ECO:0000313" key="3">
    <source>
        <dbReference type="Proteomes" id="UP001352852"/>
    </source>
</evidence>
<feature type="chain" id="PRO_5047535000" description="Secreted protein" evidence="1">
    <location>
        <begin position="31"/>
        <end position="104"/>
    </location>
</feature>
<protein>
    <recommendedName>
        <fullName evidence="4">Secreted protein</fullName>
    </recommendedName>
</protein>
<accession>A0ABU7CY82</accession>
<dbReference type="EMBL" id="JAHUTJ010009302">
    <property type="protein sequence ID" value="MED6267679.1"/>
    <property type="molecule type" value="Genomic_DNA"/>
</dbReference>
<evidence type="ECO:0000313" key="2">
    <source>
        <dbReference type="EMBL" id="MED6267679.1"/>
    </source>
</evidence>
<keyword evidence="1" id="KW-0732">Signal</keyword>
<dbReference type="Proteomes" id="UP001352852">
    <property type="component" value="Unassembled WGS sequence"/>
</dbReference>
<keyword evidence="3" id="KW-1185">Reference proteome</keyword>
<sequence length="104" mass="11718">MHASLGGMFFFPSILCVCTAYSQTVSEVLAYVWLITVVQTRGFTISDVSSPHPQTAQNLKALNVERGEIRMFCSHYITGWEILHQQSTSSEVLLKKECIYIETV</sequence>
<reference evidence="2 3" key="1">
    <citation type="submission" date="2021-06" db="EMBL/GenBank/DDBJ databases">
        <authorList>
            <person name="Palmer J.M."/>
        </authorList>
    </citation>
    <scope>NUCLEOTIDE SEQUENCE [LARGE SCALE GENOMIC DNA]</scope>
    <source>
        <strain evidence="2 3">CL_MEX2019</strain>
        <tissue evidence="2">Muscle</tissue>
    </source>
</reference>
<name>A0ABU7CY82_9TELE</name>
<gene>
    <name evidence="2" type="ORF">CHARACLAT_014657</name>
</gene>
<proteinExistence type="predicted"/>
<evidence type="ECO:0008006" key="4">
    <source>
        <dbReference type="Google" id="ProtNLM"/>
    </source>
</evidence>
<feature type="signal peptide" evidence="1">
    <location>
        <begin position="1"/>
        <end position="30"/>
    </location>
</feature>